<dbReference type="Gene3D" id="6.20.50.160">
    <property type="match status" value="1"/>
</dbReference>
<dbReference type="GO" id="GO:0005615">
    <property type="term" value="C:extracellular space"/>
    <property type="evidence" value="ECO:0007669"/>
    <property type="project" value="InterPro"/>
</dbReference>
<dbReference type="Gene3D" id="2.60.40.2950">
    <property type="match status" value="1"/>
</dbReference>
<dbReference type="SMART" id="SM01359">
    <property type="entry name" value="A2M_N_2"/>
    <property type="match status" value="1"/>
</dbReference>
<organism evidence="8 9">
    <name type="scientific">Pinctada imbricata</name>
    <name type="common">Atlantic pearl-oyster</name>
    <name type="synonym">Pinctada martensii</name>
    <dbReference type="NCBI Taxonomy" id="66713"/>
    <lineage>
        <taxon>Eukaryota</taxon>
        <taxon>Metazoa</taxon>
        <taxon>Spiralia</taxon>
        <taxon>Lophotrochozoa</taxon>
        <taxon>Mollusca</taxon>
        <taxon>Bivalvia</taxon>
        <taxon>Autobranchia</taxon>
        <taxon>Pteriomorphia</taxon>
        <taxon>Pterioida</taxon>
        <taxon>Pterioidea</taxon>
        <taxon>Pteriidae</taxon>
        <taxon>Pinctada</taxon>
    </lineage>
</organism>
<dbReference type="InterPro" id="IPR002890">
    <property type="entry name" value="MG2"/>
</dbReference>
<evidence type="ECO:0000256" key="1">
    <source>
        <dbReference type="ARBA" id="ARBA00022729"/>
    </source>
</evidence>
<dbReference type="InterPro" id="IPR009048">
    <property type="entry name" value="A-macroglobulin_rcpt-bd"/>
</dbReference>
<dbReference type="Pfam" id="PF07703">
    <property type="entry name" value="A2M_BRD"/>
    <property type="match status" value="1"/>
</dbReference>
<dbReference type="EMBL" id="VSWD01000006">
    <property type="protein sequence ID" value="KAK3099316.1"/>
    <property type="molecule type" value="Genomic_DNA"/>
</dbReference>
<name>A0AA88YC92_PINIB</name>
<dbReference type="GO" id="GO:0004866">
    <property type="term" value="F:endopeptidase inhibitor activity"/>
    <property type="evidence" value="ECO:0007669"/>
    <property type="project" value="InterPro"/>
</dbReference>
<dbReference type="InterPro" id="IPR047565">
    <property type="entry name" value="Alpha-macroglob_thiol-ester_cl"/>
</dbReference>
<dbReference type="InterPro" id="IPR019742">
    <property type="entry name" value="MacrogloblnA2_CS"/>
</dbReference>
<dbReference type="FunFam" id="2.60.40.1930:FF:000001">
    <property type="entry name" value="CD109 isoform 3"/>
    <property type="match status" value="1"/>
</dbReference>
<dbReference type="SMART" id="SM01361">
    <property type="entry name" value="A2M_recep"/>
    <property type="match status" value="1"/>
</dbReference>
<evidence type="ECO:0000313" key="9">
    <source>
        <dbReference type="Proteomes" id="UP001186944"/>
    </source>
</evidence>
<dbReference type="SUPFAM" id="SSF48239">
    <property type="entry name" value="Terpenoid cyclases/Protein prenyltransferases"/>
    <property type="match status" value="1"/>
</dbReference>
<evidence type="ECO:0000256" key="4">
    <source>
        <dbReference type="ARBA" id="ARBA00023180"/>
    </source>
</evidence>
<dbReference type="InterPro" id="IPR011625">
    <property type="entry name" value="A2M_N_BRD"/>
</dbReference>
<protein>
    <recommendedName>
        <fullName evidence="10">CD109 antigen</fullName>
    </recommendedName>
</protein>
<dbReference type="SMART" id="SM01360">
    <property type="entry name" value="A2M"/>
    <property type="match status" value="1"/>
</dbReference>
<evidence type="ECO:0000313" key="8">
    <source>
        <dbReference type="EMBL" id="KAK3099316.1"/>
    </source>
</evidence>
<evidence type="ECO:0000256" key="3">
    <source>
        <dbReference type="ARBA" id="ARBA00023157"/>
    </source>
</evidence>
<dbReference type="InterPro" id="IPR041555">
    <property type="entry name" value="MG3"/>
</dbReference>
<dbReference type="Pfam" id="PF00207">
    <property type="entry name" value="A2M"/>
    <property type="match status" value="1"/>
</dbReference>
<dbReference type="CDD" id="cd02897">
    <property type="entry name" value="A2M_2"/>
    <property type="match status" value="1"/>
</dbReference>
<dbReference type="SMART" id="SM01419">
    <property type="entry name" value="Thiol-ester_cl"/>
    <property type="match status" value="1"/>
</dbReference>
<dbReference type="PANTHER" id="PTHR11412:SF136">
    <property type="entry name" value="CD109 ANTIGEN"/>
    <property type="match status" value="1"/>
</dbReference>
<dbReference type="Proteomes" id="UP001186944">
    <property type="component" value="Unassembled WGS sequence"/>
</dbReference>
<dbReference type="InterPro" id="IPR041813">
    <property type="entry name" value="A2M_TED"/>
</dbReference>
<keyword evidence="3" id="KW-1015">Disulfide bond</keyword>
<evidence type="ECO:0000259" key="7">
    <source>
        <dbReference type="SMART" id="SM01361"/>
    </source>
</evidence>
<dbReference type="Gene3D" id="2.20.130.20">
    <property type="match status" value="1"/>
</dbReference>
<dbReference type="Gene3D" id="2.60.40.1930">
    <property type="match status" value="2"/>
</dbReference>
<reference evidence="8" key="1">
    <citation type="submission" date="2019-08" db="EMBL/GenBank/DDBJ databases">
        <title>The improved chromosome-level genome for the pearl oyster Pinctada fucata martensii using PacBio sequencing and Hi-C.</title>
        <authorList>
            <person name="Zheng Z."/>
        </authorList>
    </citation>
    <scope>NUCLEOTIDE SEQUENCE</scope>
    <source>
        <strain evidence="8">ZZ-2019</strain>
        <tissue evidence="8">Adductor muscle</tissue>
    </source>
</reference>
<dbReference type="Pfam" id="PF01835">
    <property type="entry name" value="MG2"/>
    <property type="match status" value="1"/>
</dbReference>
<evidence type="ECO:0000259" key="6">
    <source>
        <dbReference type="SMART" id="SM01360"/>
    </source>
</evidence>
<keyword evidence="4" id="KW-0325">Glycoprotein</keyword>
<dbReference type="Pfam" id="PF17791">
    <property type="entry name" value="MG3"/>
    <property type="match status" value="1"/>
</dbReference>
<gene>
    <name evidence="8" type="ORF">FSP39_002536</name>
</gene>
<dbReference type="Pfam" id="PF07678">
    <property type="entry name" value="TED_complement"/>
    <property type="match status" value="1"/>
</dbReference>
<feature type="domain" description="Alpha-macroglobulin receptor-binding" evidence="7">
    <location>
        <begin position="1463"/>
        <end position="1549"/>
    </location>
</feature>
<dbReference type="PROSITE" id="PS00477">
    <property type="entry name" value="ALPHA_2_MACROGLOBULIN"/>
    <property type="match status" value="1"/>
</dbReference>
<evidence type="ECO:0000259" key="5">
    <source>
        <dbReference type="SMART" id="SM01359"/>
    </source>
</evidence>
<feature type="domain" description="Alpha-2-macroglobulin" evidence="6">
    <location>
        <begin position="829"/>
        <end position="920"/>
    </location>
</feature>
<dbReference type="SUPFAM" id="SSF49410">
    <property type="entry name" value="Alpha-macroglobulin receptor domain"/>
    <property type="match status" value="1"/>
</dbReference>
<dbReference type="Gene3D" id="2.60.40.1940">
    <property type="match status" value="1"/>
</dbReference>
<proteinExistence type="predicted"/>
<dbReference type="Gene3D" id="2.60.40.690">
    <property type="entry name" value="Alpha-macroglobulin, receptor-binding domain"/>
    <property type="match status" value="1"/>
</dbReference>
<dbReference type="InterPro" id="IPR001599">
    <property type="entry name" value="Macroglobln_a2"/>
</dbReference>
<accession>A0AA88YC92</accession>
<dbReference type="InterPro" id="IPR011626">
    <property type="entry name" value="Alpha-macroglobulin_TED"/>
</dbReference>
<dbReference type="Gene3D" id="2.60.120.1540">
    <property type="match status" value="1"/>
</dbReference>
<dbReference type="InterPro" id="IPR036595">
    <property type="entry name" value="A-macroglobulin_rcpt-bd_sf"/>
</dbReference>
<evidence type="ECO:0008006" key="10">
    <source>
        <dbReference type="Google" id="ProtNLM"/>
    </source>
</evidence>
<keyword evidence="2" id="KW-0882">Thioester bond</keyword>
<comment type="caution">
    <text evidence="8">The sequence shown here is derived from an EMBL/GenBank/DDBJ whole genome shotgun (WGS) entry which is preliminary data.</text>
</comment>
<dbReference type="Gene3D" id="1.50.10.20">
    <property type="match status" value="1"/>
</dbReference>
<dbReference type="InterPro" id="IPR008930">
    <property type="entry name" value="Terpenoid_cyclase/PrenylTrfase"/>
</dbReference>
<dbReference type="Gene3D" id="2.60.40.10">
    <property type="entry name" value="Immunoglobulins"/>
    <property type="match status" value="2"/>
</dbReference>
<evidence type="ECO:0000256" key="2">
    <source>
        <dbReference type="ARBA" id="ARBA00022966"/>
    </source>
</evidence>
<dbReference type="PANTHER" id="PTHR11412">
    <property type="entry name" value="MACROGLOBULIN / COMPLEMENT"/>
    <property type="match status" value="1"/>
</dbReference>
<keyword evidence="1" id="KW-0732">Signal</keyword>
<dbReference type="InterPro" id="IPR013783">
    <property type="entry name" value="Ig-like_fold"/>
</dbReference>
<dbReference type="InterPro" id="IPR050473">
    <property type="entry name" value="A2M/Complement_sys"/>
</dbReference>
<feature type="domain" description="Alpha-2-macroglobulin bait region" evidence="5">
    <location>
        <begin position="457"/>
        <end position="594"/>
    </location>
</feature>
<sequence length="1635" mass="182830">MITLYFSTYIVMFPKTIRPNIDTDINVQILESTGPVNVEVALVDETDRVISSNQATIVQAFSFIQIPANIRDGQYSIKVTGSGGATFTNKTSVDYNPKSSSILVQTDKAIYKPGQTINFRVMGMNPDLSLVKEPFDIDIFDPKGNKIAQFKNAQDPSGVYTDYMTMSDHPVLGDWKIKVKQGNEKYEKTFTVDEYVLPKFEVSIIFGKPFHLSSDGAYKGKIKAIYTFGKPVKGRGRMRIRRPWRSGKVIERDFKIDGEYEFEIKTSDLKTFQRNLNHVNFILDVNVTETLSGMRMNASEEFKVYDYESKIKFLETPKNYKPGLQYTAAVKVSDRDDQPLANPFSRVNVKVTYQVAIEPEPKPEPKRTTPLPLNIGKPLIERRIIPDIIIDPWFPPRRRTKSVEKKLPPLDVPTDGIVMFDLDILPNTTDINIEAKYEKQSDYKSLVPFKSPSNSFLQVKLLGDSPKAGDIAQFEIKSTEPVPNVHYQLLAKGQIVQTGSVPMDQPDMKSTTFSIPITYEMTPKTRLNVYYIRPDGEVITDVITFNVDGVFKNKVSINFDRRQVQPGKEVILTLKADPDSLVNVLAVDKSVLLLKSGNDLSKDEISSELDKYDNLPGGGGGGPFPIFWGWRWPRPSSGEDAEDVFRNSGIAVLTDANVYNYVEPFRPRPMPMRRFRGGMMADFGGPRMMFAMAAPAPVMAMNVQSAPRPAAPSKPKPVQKVRKLFPETWLWTNSTVGMALDLKKNVKYRLILKTKCLIFIETFINENGMVDCPEDYNMVQYSGRMASAGMVMMDSAPMLSGAVMRKSPMKLGSSGPKKQVKVRKEFPETWLWMNSTIRYTGDTTLSVKVPDTITKWVATAFAVNNKTGLGLSPSPANVEVFMPFFISLQLPYSVIRGEEVIIQANIFNYLPYEAEVLIILEKNEGWNNTVTLFKDSNIVREKFKARIGRKFKIPAGGVAPAYFPVEPLVTGDLKVNMSAWTSTGISDGVIKYLKVEPEGTENEFNQPVLISLGTPQNPENGGLFREDVDISFPPNTVKGSRRIRASVFGDIMGPSINGIENLLKMPYGCGEQNMLNFAPNIFVQKYLAATNKLTPDLESKIKDYTIKGYQREMTYQHSNTGGFSAFGDSDKSATTWLTSFVIKSFAQASRFITIDDDSVLRAVQFVIDQQNPDGSFREPGRVLHKEMQGGSAAGERSLTAFVLIALKEATVFNGVQEVAQRAIDKATMYLEGQITPAQNNLYELALLGYALEMAKSPKVDDILSILQSKAQTEGGMKYWKKPVTAEKKWKSWAPVKDRPKAVDVETTAYVLLIYALKGDKVNAIPIMRWIAAQRNPEGGFVSTQDTVVALQSLAEIASYLYSKTFNMRVRFDNVGTGTPFTKEFRITQDNALVFQFEEVPHDVQRLRISAEGSGIALAEVATFFNIEDDLQSAAFDANVTLEGETMNGFTVKVCTRWLKEGNAAMSIMDIGIPSGMQPDLDSLDTSMAPYYKRKEMGSRKLTIYLDEINALPQCVSVYMQTTDMVGEKQPSVIRIFDYYEPDNQVTTFYQSAKLASAGVCDVCGRECFCPDLERANVCYHPRSPTDIQRGQVVGALSSLKRFGQGPSWSPVVTVSQRASIKDALVQDCRLVKYKA</sequence>
<keyword evidence="9" id="KW-1185">Reference proteome</keyword>
<dbReference type="Pfam" id="PF07677">
    <property type="entry name" value="A2M_recep"/>
    <property type="match status" value="1"/>
</dbReference>